<dbReference type="RefSeq" id="XP_005770209.1">
    <property type="nucleotide sequence ID" value="XM_005770152.1"/>
</dbReference>
<dbReference type="KEGG" id="ehx:EMIHUDRAFT_60131"/>
<dbReference type="InterPro" id="IPR013083">
    <property type="entry name" value="Znf_RING/FYVE/PHD"/>
</dbReference>
<dbReference type="PANTHER" id="PTHR46573:SF1">
    <property type="entry name" value="WD REPEAT, SAM AND U-BOX DOMAIN-CONTAINING PROTEIN 1"/>
    <property type="match status" value="1"/>
</dbReference>
<dbReference type="SUPFAM" id="SSF57850">
    <property type="entry name" value="RING/U-box"/>
    <property type="match status" value="1"/>
</dbReference>
<organism evidence="2 3">
    <name type="scientific">Emiliania huxleyi (strain CCMP1516)</name>
    <dbReference type="NCBI Taxonomy" id="280463"/>
    <lineage>
        <taxon>Eukaryota</taxon>
        <taxon>Haptista</taxon>
        <taxon>Haptophyta</taxon>
        <taxon>Prymnesiophyceae</taxon>
        <taxon>Isochrysidales</taxon>
        <taxon>Noelaerhabdaceae</taxon>
        <taxon>Emiliania</taxon>
    </lineage>
</organism>
<dbReference type="Proteomes" id="UP000013827">
    <property type="component" value="Unassembled WGS sequence"/>
</dbReference>
<dbReference type="Gene3D" id="3.30.40.10">
    <property type="entry name" value="Zinc/RING finger domain, C3HC4 (zinc finger)"/>
    <property type="match status" value="1"/>
</dbReference>
<dbReference type="HOGENOM" id="CLU_114384_1_1_1"/>
<dbReference type="InterPro" id="IPR052085">
    <property type="entry name" value="WD-SAM-U-box"/>
</dbReference>
<name>A0A0D3J2P5_EMIH1</name>
<dbReference type="GO" id="GO:0016567">
    <property type="term" value="P:protein ubiquitination"/>
    <property type="evidence" value="ECO:0007669"/>
    <property type="project" value="InterPro"/>
</dbReference>
<feature type="domain" description="U-box" evidence="1">
    <location>
        <begin position="3"/>
        <end position="72"/>
    </location>
</feature>
<reference evidence="3" key="1">
    <citation type="journal article" date="2013" name="Nature">
        <title>Pan genome of the phytoplankton Emiliania underpins its global distribution.</title>
        <authorList>
            <person name="Read B.A."/>
            <person name="Kegel J."/>
            <person name="Klute M.J."/>
            <person name="Kuo A."/>
            <person name="Lefebvre S.C."/>
            <person name="Maumus F."/>
            <person name="Mayer C."/>
            <person name="Miller J."/>
            <person name="Monier A."/>
            <person name="Salamov A."/>
            <person name="Young J."/>
            <person name="Aguilar M."/>
            <person name="Claverie J.M."/>
            <person name="Frickenhaus S."/>
            <person name="Gonzalez K."/>
            <person name="Herman E.K."/>
            <person name="Lin Y.C."/>
            <person name="Napier J."/>
            <person name="Ogata H."/>
            <person name="Sarno A.F."/>
            <person name="Shmutz J."/>
            <person name="Schroeder D."/>
            <person name="de Vargas C."/>
            <person name="Verret F."/>
            <person name="von Dassow P."/>
            <person name="Valentin K."/>
            <person name="Van de Peer Y."/>
            <person name="Wheeler G."/>
            <person name="Dacks J.B."/>
            <person name="Delwiche C.F."/>
            <person name="Dyhrman S.T."/>
            <person name="Glockner G."/>
            <person name="John U."/>
            <person name="Richards T."/>
            <person name="Worden A.Z."/>
            <person name="Zhang X."/>
            <person name="Grigoriev I.V."/>
            <person name="Allen A.E."/>
            <person name="Bidle K."/>
            <person name="Borodovsky M."/>
            <person name="Bowler C."/>
            <person name="Brownlee C."/>
            <person name="Cock J.M."/>
            <person name="Elias M."/>
            <person name="Gladyshev V.N."/>
            <person name="Groth M."/>
            <person name="Guda C."/>
            <person name="Hadaegh A."/>
            <person name="Iglesias-Rodriguez M.D."/>
            <person name="Jenkins J."/>
            <person name="Jones B.M."/>
            <person name="Lawson T."/>
            <person name="Leese F."/>
            <person name="Lindquist E."/>
            <person name="Lobanov A."/>
            <person name="Lomsadze A."/>
            <person name="Malik S.B."/>
            <person name="Marsh M.E."/>
            <person name="Mackinder L."/>
            <person name="Mock T."/>
            <person name="Mueller-Roeber B."/>
            <person name="Pagarete A."/>
            <person name="Parker M."/>
            <person name="Probert I."/>
            <person name="Quesneville H."/>
            <person name="Raines C."/>
            <person name="Rensing S.A."/>
            <person name="Riano-Pachon D.M."/>
            <person name="Richier S."/>
            <person name="Rokitta S."/>
            <person name="Shiraiwa Y."/>
            <person name="Soanes D.M."/>
            <person name="van der Giezen M."/>
            <person name="Wahlund T.M."/>
            <person name="Williams B."/>
            <person name="Wilson W."/>
            <person name="Wolfe G."/>
            <person name="Wurch L.L."/>
        </authorList>
    </citation>
    <scope>NUCLEOTIDE SEQUENCE</scope>
</reference>
<accession>A0A0D3J2P5</accession>
<sequence length="72" mass="8058">SAEPPDDFLCPITTEVMADPVMAADGQSYERSAIERWLTTKSTSPLTGEALEYTGLFPNHSLRRMIRAWQEA</sequence>
<dbReference type="AlphaFoldDB" id="A0A0D3J2P5"/>
<evidence type="ECO:0000259" key="1">
    <source>
        <dbReference type="PROSITE" id="PS51698"/>
    </source>
</evidence>
<dbReference type="eggNOG" id="KOG0167">
    <property type="taxonomic scope" value="Eukaryota"/>
</dbReference>
<dbReference type="InterPro" id="IPR003613">
    <property type="entry name" value="Ubox_domain"/>
</dbReference>
<dbReference type="GeneID" id="17263988"/>
<reference evidence="2" key="2">
    <citation type="submission" date="2024-10" db="UniProtKB">
        <authorList>
            <consortium name="EnsemblProtists"/>
        </authorList>
    </citation>
    <scope>IDENTIFICATION</scope>
</reference>
<dbReference type="PROSITE" id="PS51698">
    <property type="entry name" value="U_BOX"/>
    <property type="match status" value="1"/>
</dbReference>
<dbReference type="PaxDb" id="2903-EOD17780"/>
<keyword evidence="3" id="KW-1185">Reference proteome</keyword>
<evidence type="ECO:0000313" key="3">
    <source>
        <dbReference type="Proteomes" id="UP000013827"/>
    </source>
</evidence>
<evidence type="ECO:0000313" key="2">
    <source>
        <dbReference type="EnsemblProtists" id="EOD17780"/>
    </source>
</evidence>
<dbReference type="CDD" id="cd16655">
    <property type="entry name" value="RING-Ubox_WDSUB1-like"/>
    <property type="match status" value="1"/>
</dbReference>
<dbReference type="GO" id="GO:0004842">
    <property type="term" value="F:ubiquitin-protein transferase activity"/>
    <property type="evidence" value="ECO:0007669"/>
    <property type="project" value="InterPro"/>
</dbReference>
<dbReference type="SMART" id="SM00504">
    <property type="entry name" value="Ubox"/>
    <property type="match status" value="1"/>
</dbReference>
<protein>
    <recommendedName>
        <fullName evidence="1">U-box domain-containing protein</fullName>
    </recommendedName>
</protein>
<dbReference type="EnsemblProtists" id="EOD17780">
    <property type="protein sequence ID" value="EOD17780"/>
    <property type="gene ID" value="EMIHUDRAFT_60131"/>
</dbReference>
<proteinExistence type="predicted"/>
<dbReference type="PANTHER" id="PTHR46573">
    <property type="entry name" value="WD REPEAT, SAM AND U-BOX DOMAIN-CONTAINING PROTEIN 1"/>
    <property type="match status" value="1"/>
</dbReference>
<dbReference type="Pfam" id="PF04564">
    <property type="entry name" value="U-box"/>
    <property type="match status" value="1"/>
</dbReference>